<protein>
    <recommendedName>
        <fullName evidence="6">Zn(2)-C6 fungal-type domain-containing protein</fullName>
    </recommendedName>
</protein>
<evidence type="ECO:0000256" key="5">
    <source>
        <dbReference type="ARBA" id="ARBA00023242"/>
    </source>
</evidence>
<evidence type="ECO:0000256" key="3">
    <source>
        <dbReference type="ARBA" id="ARBA00023015"/>
    </source>
</evidence>
<dbReference type="OMA" id="YTMYLFD"/>
<name>A0A1Y2LR68_EPING</name>
<dbReference type="PROSITE" id="PS00463">
    <property type="entry name" value="ZN2_CY6_FUNGAL_1"/>
    <property type="match status" value="1"/>
</dbReference>
<proteinExistence type="predicted"/>
<feature type="domain" description="Zn(2)-C6 fungal-type" evidence="6">
    <location>
        <begin position="11"/>
        <end position="41"/>
    </location>
</feature>
<organism evidence="7 8">
    <name type="scientific">Epicoccum nigrum</name>
    <name type="common">Soil fungus</name>
    <name type="synonym">Epicoccum purpurascens</name>
    <dbReference type="NCBI Taxonomy" id="105696"/>
    <lineage>
        <taxon>Eukaryota</taxon>
        <taxon>Fungi</taxon>
        <taxon>Dikarya</taxon>
        <taxon>Ascomycota</taxon>
        <taxon>Pezizomycotina</taxon>
        <taxon>Dothideomycetes</taxon>
        <taxon>Pleosporomycetidae</taxon>
        <taxon>Pleosporales</taxon>
        <taxon>Pleosporineae</taxon>
        <taxon>Didymellaceae</taxon>
        <taxon>Epicoccum</taxon>
    </lineage>
</organism>
<dbReference type="InParanoid" id="A0A1Y2LR68"/>
<dbReference type="GO" id="GO:0008270">
    <property type="term" value="F:zinc ion binding"/>
    <property type="evidence" value="ECO:0007669"/>
    <property type="project" value="InterPro"/>
</dbReference>
<evidence type="ECO:0000259" key="6">
    <source>
        <dbReference type="PROSITE" id="PS50048"/>
    </source>
</evidence>
<dbReference type="Proteomes" id="UP000193240">
    <property type="component" value="Unassembled WGS sequence"/>
</dbReference>
<dbReference type="CDD" id="cd00067">
    <property type="entry name" value="GAL4"/>
    <property type="match status" value="1"/>
</dbReference>
<dbReference type="PANTHER" id="PTHR47660">
    <property type="entry name" value="TRANSCRIPTION FACTOR WITH C2H2 AND ZN(2)-CYS(6) DNA BINDING DOMAIN (EUROFUNG)-RELATED-RELATED"/>
    <property type="match status" value="1"/>
</dbReference>
<evidence type="ECO:0000313" key="8">
    <source>
        <dbReference type="Proteomes" id="UP000193240"/>
    </source>
</evidence>
<evidence type="ECO:0000256" key="2">
    <source>
        <dbReference type="ARBA" id="ARBA00022833"/>
    </source>
</evidence>
<evidence type="ECO:0000256" key="4">
    <source>
        <dbReference type="ARBA" id="ARBA00023163"/>
    </source>
</evidence>
<dbReference type="Pfam" id="PF00172">
    <property type="entry name" value="Zn_clus"/>
    <property type="match status" value="1"/>
</dbReference>
<evidence type="ECO:0000313" key="7">
    <source>
        <dbReference type="EMBL" id="OSS46082.1"/>
    </source>
</evidence>
<reference evidence="7 8" key="1">
    <citation type="journal article" date="2017" name="Genome Announc.">
        <title>Genome sequence of the saprophytic ascomycete Epicoccum nigrum ICMP 19927 strain isolated from New Zealand.</title>
        <authorList>
            <person name="Fokin M."/>
            <person name="Fleetwood D."/>
            <person name="Weir B.S."/>
            <person name="Villas-Boas S.G."/>
        </authorList>
    </citation>
    <scope>NUCLEOTIDE SEQUENCE [LARGE SCALE GENOMIC DNA]</scope>
    <source>
        <strain evidence="7 8">ICMP 19927</strain>
    </source>
</reference>
<sequence>MPRYSVSRQKACESCTRAKEKCDRKPGQCTRCGLRGLPCTYIPTKRLENPKDTANNGKRVIRDVSVPPRTSRPSVVVAHQDLHAESVIVPAPSRAPAHVLTNDLYCPIDADAIQNRWLNFYLSEPGQNHKQYPVNVTTFISRMLNSYVDVVVSGSGIPPFIHTTHEAICVFALSACLTLLRTCHNPQAGSESSMVDAIQEEMKNLCSQHSSYNDTELLIAFQAHLIYCMLLFFRFPSLSHSFRRQAMMDLQTLACASSRGGLACVAERTGARPRWASWILAEAKRRTLYTMYLFDSLLSAEEGTPTLLGTELEGLPAPARRELWTAETREEWDVAYARFQGDRARTLRIEELWPLPKGVDRAGQNARQTRVQRWLQEVDEFGTMLYAVTCCTHGV</sequence>
<dbReference type="CDD" id="cd12148">
    <property type="entry name" value="fungal_TF_MHR"/>
    <property type="match status" value="1"/>
</dbReference>
<gene>
    <name evidence="7" type="ORF">B5807_08316</name>
</gene>
<dbReference type="PRINTS" id="PR00755">
    <property type="entry name" value="AFLATOXINBRP"/>
</dbReference>
<dbReference type="GO" id="GO:0000981">
    <property type="term" value="F:DNA-binding transcription factor activity, RNA polymerase II-specific"/>
    <property type="evidence" value="ECO:0007669"/>
    <property type="project" value="InterPro"/>
</dbReference>
<dbReference type="InterPro" id="IPR001138">
    <property type="entry name" value="Zn2Cys6_DnaBD"/>
</dbReference>
<dbReference type="Gene3D" id="4.10.240.10">
    <property type="entry name" value="Zn(2)-C6 fungal-type DNA-binding domain"/>
    <property type="match status" value="1"/>
</dbReference>
<dbReference type="SUPFAM" id="SSF57701">
    <property type="entry name" value="Zn2/Cys6 DNA-binding domain"/>
    <property type="match status" value="1"/>
</dbReference>
<dbReference type="InterPro" id="IPR036864">
    <property type="entry name" value="Zn2-C6_fun-type_DNA-bd_sf"/>
</dbReference>
<dbReference type="PANTHER" id="PTHR47660:SF3">
    <property type="entry name" value="FINGER DOMAIN PROTEIN, PUTATIVE (AFU_ORTHOLOGUE AFUA_4G03310)-RELATED"/>
    <property type="match status" value="1"/>
</dbReference>
<keyword evidence="2" id="KW-0862">Zinc</keyword>
<keyword evidence="8" id="KW-1185">Reference proteome</keyword>
<accession>A0A1Y2LR68</accession>
<keyword evidence="5" id="KW-0539">Nucleus</keyword>
<keyword evidence="1" id="KW-0479">Metal-binding</keyword>
<dbReference type="PROSITE" id="PS50048">
    <property type="entry name" value="ZN2_CY6_FUNGAL_2"/>
    <property type="match status" value="1"/>
</dbReference>
<keyword evidence="4" id="KW-0804">Transcription</keyword>
<dbReference type="STRING" id="105696.A0A1Y2LR68"/>
<dbReference type="SMART" id="SM00066">
    <property type="entry name" value="GAL4"/>
    <property type="match status" value="1"/>
</dbReference>
<dbReference type="AlphaFoldDB" id="A0A1Y2LR68"/>
<keyword evidence="3" id="KW-0805">Transcription regulation</keyword>
<evidence type="ECO:0000256" key="1">
    <source>
        <dbReference type="ARBA" id="ARBA00022723"/>
    </source>
</evidence>
<dbReference type="EMBL" id="KZ107852">
    <property type="protein sequence ID" value="OSS46082.1"/>
    <property type="molecule type" value="Genomic_DNA"/>
</dbReference>